<accession>A0A552LVA3</accession>
<evidence type="ECO:0000313" key="3">
    <source>
        <dbReference type="Proteomes" id="UP000320730"/>
    </source>
</evidence>
<organism evidence="2 3">
    <name type="scientific">Microcystis flos-aquae Mf_WU_F_19750830_S460</name>
    <dbReference type="NCBI Taxonomy" id="2486237"/>
    <lineage>
        <taxon>Bacteria</taxon>
        <taxon>Bacillati</taxon>
        <taxon>Cyanobacteriota</taxon>
        <taxon>Cyanophyceae</taxon>
        <taxon>Oscillatoriophycideae</taxon>
        <taxon>Chroococcales</taxon>
        <taxon>Microcystaceae</taxon>
        <taxon>Microcystis</taxon>
    </lineage>
</organism>
<proteinExistence type="predicted"/>
<dbReference type="Pfam" id="PF13672">
    <property type="entry name" value="PP2C_2"/>
    <property type="match status" value="1"/>
</dbReference>
<protein>
    <submittedName>
        <fullName evidence="2">Protein phosphatase 2C domain-containing protein</fullName>
    </submittedName>
</protein>
<dbReference type="Gene3D" id="3.60.40.10">
    <property type="entry name" value="PPM-type phosphatase domain"/>
    <property type="match status" value="1"/>
</dbReference>
<dbReference type="EMBL" id="SFAN01000058">
    <property type="protein sequence ID" value="TRV24137.1"/>
    <property type="molecule type" value="Genomic_DNA"/>
</dbReference>
<feature type="domain" description="PPM-type phosphatase" evidence="1">
    <location>
        <begin position="10"/>
        <end position="230"/>
    </location>
</feature>
<dbReference type="AlphaFoldDB" id="A0A552LVA3"/>
<dbReference type="Proteomes" id="UP000320730">
    <property type="component" value="Unassembled WGS sequence"/>
</dbReference>
<comment type="caution">
    <text evidence="2">The sequence shown here is derived from an EMBL/GenBank/DDBJ whole genome shotgun (WGS) entry which is preliminary data.</text>
</comment>
<reference evidence="2 3" key="1">
    <citation type="submission" date="2019-01" db="EMBL/GenBank/DDBJ databases">
        <title>Coherence of Microcystis species and biogeography revealed through population genomics.</title>
        <authorList>
            <person name="Perez-Carrascal O.M."/>
            <person name="Terrat Y."/>
            <person name="Giani A."/>
            <person name="Fortin N."/>
            <person name="Tromas N."/>
            <person name="Shapiro B.J."/>
        </authorList>
    </citation>
    <scope>NUCLEOTIDE SEQUENCE [LARGE SCALE GENOMIC DNA]</scope>
    <source>
        <strain evidence="2">Mf_WU_F_19750830_S460</strain>
    </source>
</reference>
<name>A0A552LVA3_9CHRO</name>
<evidence type="ECO:0000259" key="1">
    <source>
        <dbReference type="Pfam" id="PF13672"/>
    </source>
</evidence>
<dbReference type="InterPro" id="IPR036457">
    <property type="entry name" value="PPM-type-like_dom_sf"/>
</dbReference>
<evidence type="ECO:0000313" key="2">
    <source>
        <dbReference type="EMBL" id="TRV24137.1"/>
    </source>
</evidence>
<gene>
    <name evidence="2" type="ORF">EWV40_07105</name>
</gene>
<sequence length="255" mass="28426">MWRTLCQSVVGSFHVQTGLPCQDYGDYKLLGQDVLIGAVADGAGSAKHSDLGAEITVKAALQFLEYKLKKTALAATGTEAELKEIFRRLLAYVQQILQEEAEKEQLDINDLATTLLVVLVTSKRLAAMQIGDGFIVFKPVGGNYQLLLQPDKGEYINETTFVTSSNALEDMQIKVLTEPVAFICVATDGVEKVSIDYKNWQPFPPFFQPLEEYLQQTETPLQEDLEEFLKREDLNKLTTDDKTLLLAFCSETGFV</sequence>
<dbReference type="SUPFAM" id="SSF81606">
    <property type="entry name" value="PP2C-like"/>
    <property type="match status" value="1"/>
</dbReference>
<dbReference type="InterPro" id="IPR001932">
    <property type="entry name" value="PPM-type_phosphatase-like_dom"/>
</dbReference>